<sequence>MSNVYYAACNEPGHLRRTFRGCRMNPLNQANISDAVNQPSNLNNSTINEPSNTTRIVRSRNQQPTLNIAKDTTALQTVRDDRGSMDCVCSYCGAMINIRLYNSFLSFTSFGVNLDLSLANSSVGSYTFRIWGSPYHLIGSVMPPNNANPKFAQIYIYDAKQELANRYAIALCVNITTLQQLQQLMNRLNPFVSIFKNMTQIANDQRNSSEAQANEIESLENIKLVFRAEGVPDRRRYNRPTHGSEVAAINYY</sequence>
<organism evidence="1 2">
    <name type="scientific">Choanephora cucurbitarum</name>
    <dbReference type="NCBI Taxonomy" id="101091"/>
    <lineage>
        <taxon>Eukaryota</taxon>
        <taxon>Fungi</taxon>
        <taxon>Fungi incertae sedis</taxon>
        <taxon>Mucoromycota</taxon>
        <taxon>Mucoromycotina</taxon>
        <taxon>Mucoromycetes</taxon>
        <taxon>Mucorales</taxon>
        <taxon>Mucorineae</taxon>
        <taxon>Choanephoraceae</taxon>
        <taxon>Choanephoroideae</taxon>
        <taxon>Choanephora</taxon>
    </lineage>
</organism>
<dbReference type="PANTHER" id="PTHR45786">
    <property type="entry name" value="DNA BINDING PROTEIN-LIKE"/>
    <property type="match status" value="1"/>
</dbReference>
<dbReference type="OrthoDB" id="2279134at2759"/>
<dbReference type="STRING" id="101091.A0A1C7MVU3"/>
<dbReference type="PANTHER" id="PTHR45786:SF74">
    <property type="entry name" value="ATP-DEPENDENT DNA HELICASE"/>
    <property type="match status" value="1"/>
</dbReference>
<comment type="caution">
    <text evidence="1">The sequence shown here is derived from an EMBL/GenBank/DDBJ whole genome shotgun (WGS) entry which is preliminary data.</text>
</comment>
<accession>A0A1C7MVU3</accession>
<evidence type="ECO:0000313" key="2">
    <source>
        <dbReference type="Proteomes" id="UP000093000"/>
    </source>
</evidence>
<gene>
    <name evidence="1" type="ORF">A0J61_10980</name>
</gene>
<keyword evidence="2" id="KW-1185">Reference proteome</keyword>
<dbReference type="EMBL" id="LUGH01001559">
    <property type="protein sequence ID" value="OBZ80971.1"/>
    <property type="molecule type" value="Genomic_DNA"/>
</dbReference>
<dbReference type="InParanoid" id="A0A1C7MVU3"/>
<reference evidence="1 2" key="1">
    <citation type="submission" date="2016-03" db="EMBL/GenBank/DDBJ databases">
        <title>Choanephora cucurbitarum.</title>
        <authorList>
            <person name="Min B."/>
            <person name="Park H."/>
            <person name="Park J.-H."/>
            <person name="Shin H.-D."/>
            <person name="Choi I.-G."/>
        </authorList>
    </citation>
    <scope>NUCLEOTIDE SEQUENCE [LARGE SCALE GENOMIC DNA]</scope>
    <source>
        <strain evidence="1 2">KUS-F28377</strain>
    </source>
</reference>
<evidence type="ECO:0000313" key="1">
    <source>
        <dbReference type="EMBL" id="OBZ80971.1"/>
    </source>
</evidence>
<proteinExistence type="predicted"/>
<protein>
    <recommendedName>
        <fullName evidence="3">Helitron helicase-like domain-containing protein</fullName>
    </recommendedName>
</protein>
<dbReference type="AlphaFoldDB" id="A0A1C7MVU3"/>
<dbReference type="Proteomes" id="UP000093000">
    <property type="component" value="Unassembled WGS sequence"/>
</dbReference>
<name>A0A1C7MVU3_9FUNG</name>
<evidence type="ECO:0008006" key="3">
    <source>
        <dbReference type="Google" id="ProtNLM"/>
    </source>
</evidence>